<evidence type="ECO:0000313" key="8">
    <source>
        <dbReference type="Proteomes" id="UP000177565"/>
    </source>
</evidence>
<comment type="caution">
    <text evidence="7">The sequence shown here is derived from an EMBL/GenBank/DDBJ whole genome shotgun (WGS) entry which is preliminary data.</text>
</comment>
<evidence type="ECO:0000256" key="1">
    <source>
        <dbReference type="ARBA" id="ARBA00009369"/>
    </source>
</evidence>
<dbReference type="STRING" id="1802312.A3C06_00320"/>
<dbReference type="InterPro" id="IPR007221">
    <property type="entry name" value="MreC"/>
</dbReference>
<reference evidence="7 8" key="1">
    <citation type="journal article" date="2016" name="Nat. Commun.">
        <title>Thousands of microbial genomes shed light on interconnected biogeochemical processes in an aquifer system.</title>
        <authorList>
            <person name="Anantharaman K."/>
            <person name="Brown C.T."/>
            <person name="Hug L.A."/>
            <person name="Sharon I."/>
            <person name="Castelle C.J."/>
            <person name="Probst A.J."/>
            <person name="Thomas B.C."/>
            <person name="Singh A."/>
            <person name="Wilkins M.J."/>
            <person name="Karaoz U."/>
            <person name="Brodie E.L."/>
            <person name="Williams K.H."/>
            <person name="Hubbard S.S."/>
            <person name="Banfield J.F."/>
        </authorList>
    </citation>
    <scope>NUCLEOTIDE SEQUENCE [LARGE SCALE GENOMIC DNA]</scope>
</reference>
<dbReference type="PANTHER" id="PTHR34138">
    <property type="entry name" value="CELL SHAPE-DETERMINING PROTEIN MREC"/>
    <property type="match status" value="1"/>
</dbReference>
<dbReference type="InterPro" id="IPR055342">
    <property type="entry name" value="MreC_beta-barrel_core"/>
</dbReference>
<evidence type="ECO:0000256" key="5">
    <source>
        <dbReference type="SAM" id="Coils"/>
    </source>
</evidence>
<feature type="coiled-coil region" evidence="5">
    <location>
        <begin position="55"/>
        <end position="82"/>
    </location>
</feature>
<comment type="similarity">
    <text evidence="1">Belongs to the MreC family.</text>
</comment>
<evidence type="ECO:0000256" key="2">
    <source>
        <dbReference type="ARBA" id="ARBA00013855"/>
    </source>
</evidence>
<evidence type="ECO:0000256" key="3">
    <source>
        <dbReference type="ARBA" id="ARBA00022960"/>
    </source>
</evidence>
<dbReference type="Pfam" id="PF04085">
    <property type="entry name" value="MreC"/>
    <property type="match status" value="1"/>
</dbReference>
<evidence type="ECO:0000259" key="6">
    <source>
        <dbReference type="Pfam" id="PF04085"/>
    </source>
</evidence>
<dbReference type="PANTHER" id="PTHR34138:SF1">
    <property type="entry name" value="CELL SHAPE-DETERMINING PROTEIN MREC"/>
    <property type="match status" value="1"/>
</dbReference>
<protein>
    <recommendedName>
        <fullName evidence="2">Cell shape-determining protein MreC</fullName>
    </recommendedName>
    <alternativeName>
        <fullName evidence="4">Cell shape protein MreC</fullName>
    </alternativeName>
</protein>
<dbReference type="Gene3D" id="2.40.10.350">
    <property type="entry name" value="Rod shape-determining protein MreC, domain 2"/>
    <property type="match status" value="1"/>
</dbReference>
<dbReference type="Proteomes" id="UP000177565">
    <property type="component" value="Unassembled WGS sequence"/>
</dbReference>
<name>A0A1G2MPU0_9BACT</name>
<keyword evidence="5" id="KW-0175">Coiled coil</keyword>
<dbReference type="InterPro" id="IPR042177">
    <property type="entry name" value="Cell/Rod_1"/>
</dbReference>
<dbReference type="GO" id="GO:0008360">
    <property type="term" value="P:regulation of cell shape"/>
    <property type="evidence" value="ECO:0007669"/>
    <property type="project" value="UniProtKB-KW"/>
</dbReference>
<accession>A0A1G2MPU0</accession>
<dbReference type="AlphaFoldDB" id="A0A1G2MPU0"/>
<proteinExistence type="inferred from homology"/>
<dbReference type="Gene3D" id="2.40.10.340">
    <property type="entry name" value="Rod shape-determining protein MreC, domain 1"/>
    <property type="match status" value="1"/>
</dbReference>
<evidence type="ECO:0000256" key="4">
    <source>
        <dbReference type="ARBA" id="ARBA00032089"/>
    </source>
</evidence>
<organism evidence="7 8">
    <name type="scientific">Candidatus Taylorbacteria bacterium RIFCSPHIGHO2_02_FULL_46_13</name>
    <dbReference type="NCBI Taxonomy" id="1802312"/>
    <lineage>
        <taxon>Bacteria</taxon>
        <taxon>Candidatus Tayloriibacteriota</taxon>
    </lineage>
</organism>
<keyword evidence="3" id="KW-0133">Cell shape</keyword>
<gene>
    <name evidence="7" type="ORF">A3C06_00320</name>
</gene>
<sequence>MLLLLFVVQEVWPSFLPNMLYRIATPLFYSRNWIADSLKTAGSYVSSRGSLALENQRLSTELTDARERLLQLEALQTQLKELQLFSSRSDHTKRIFSVVLLRPPLSPYDTLVLDVGIDDGVSAGDMVFSIAGSSAVGKITEVFQDFSRATLFSSPGNQFPVFLGAKSIQATAYGVGGGAFQLLLPREMEVAVGDMVTFPSLNPSVVGVVQLVEHQAVDFLQHVSFRSPVNFNELRYVAVEVSGQIKDR</sequence>
<evidence type="ECO:0000313" key="7">
    <source>
        <dbReference type="EMBL" id="OHA25888.1"/>
    </source>
</evidence>
<dbReference type="GO" id="GO:0005886">
    <property type="term" value="C:plasma membrane"/>
    <property type="evidence" value="ECO:0007669"/>
    <property type="project" value="TreeGrafter"/>
</dbReference>
<dbReference type="InterPro" id="IPR042175">
    <property type="entry name" value="Cell/Rod_MreC_2"/>
</dbReference>
<feature type="domain" description="Rod shape-determining protein MreC beta-barrel core" evidence="6">
    <location>
        <begin position="101"/>
        <end position="239"/>
    </location>
</feature>
<dbReference type="EMBL" id="MHRQ01000031">
    <property type="protein sequence ID" value="OHA25888.1"/>
    <property type="molecule type" value="Genomic_DNA"/>
</dbReference>